<dbReference type="GO" id="GO:0009982">
    <property type="term" value="F:pseudouridine synthase activity"/>
    <property type="evidence" value="ECO:0007669"/>
    <property type="project" value="InterPro"/>
</dbReference>
<dbReference type="Gene3D" id="3.30.2350.10">
    <property type="entry name" value="Pseudouridine synthase"/>
    <property type="match status" value="1"/>
</dbReference>
<name>A0A1G6KEB0_9BACI</name>
<feature type="active site" evidence="3">
    <location>
        <position position="132"/>
    </location>
</feature>
<feature type="domain" description="Pseudouridine synthase RsuA/RluA-like" evidence="6">
    <location>
        <begin position="86"/>
        <end position="232"/>
    </location>
</feature>
<dbReference type="GO" id="GO:0000455">
    <property type="term" value="P:enzyme-directed rRNA pseudouridine synthesis"/>
    <property type="evidence" value="ECO:0007669"/>
    <property type="project" value="TreeGrafter"/>
</dbReference>
<dbReference type="InterPro" id="IPR006224">
    <property type="entry name" value="PsdUridine_synth_RluA-like_CS"/>
</dbReference>
<reference evidence="8" key="1">
    <citation type="submission" date="2016-09" db="EMBL/GenBank/DDBJ databases">
        <authorList>
            <person name="Varghese N."/>
            <person name="Submissions S."/>
        </authorList>
    </citation>
    <scope>NUCLEOTIDE SEQUENCE [LARGE SCALE GENOMIC DNA]</scope>
    <source>
        <strain evidence="8">S5</strain>
    </source>
</reference>
<dbReference type="NCBIfam" id="TIGR00005">
    <property type="entry name" value="rluA_subfam"/>
    <property type="match status" value="1"/>
</dbReference>
<evidence type="ECO:0000256" key="4">
    <source>
        <dbReference type="PROSITE-ProRule" id="PRU00182"/>
    </source>
</evidence>
<comment type="similarity">
    <text evidence="2 5">Belongs to the pseudouridine synthase RluA family.</text>
</comment>
<accession>A0A1G6KEB0</accession>
<dbReference type="STRING" id="1612202.SAMN05421734_10657"/>
<keyword evidence="8" id="KW-1185">Reference proteome</keyword>
<dbReference type="SUPFAM" id="SSF55120">
    <property type="entry name" value="Pseudouridine synthase"/>
    <property type="match status" value="1"/>
</dbReference>
<dbReference type="InterPro" id="IPR020103">
    <property type="entry name" value="PsdUridine_synth_cat_dom_sf"/>
</dbReference>
<evidence type="ECO:0000313" key="7">
    <source>
        <dbReference type="EMBL" id="SDC29188.1"/>
    </source>
</evidence>
<comment type="catalytic activity">
    <reaction evidence="1 5">
        <text>a uridine in RNA = a pseudouridine in RNA</text>
        <dbReference type="Rhea" id="RHEA:48348"/>
        <dbReference type="Rhea" id="RHEA-COMP:12068"/>
        <dbReference type="Rhea" id="RHEA-COMP:12069"/>
        <dbReference type="ChEBI" id="CHEBI:65314"/>
        <dbReference type="ChEBI" id="CHEBI:65315"/>
    </reaction>
</comment>
<keyword evidence="4" id="KW-0694">RNA-binding</keyword>
<dbReference type="PANTHER" id="PTHR21600">
    <property type="entry name" value="MITOCHONDRIAL RNA PSEUDOURIDINE SYNTHASE"/>
    <property type="match status" value="1"/>
</dbReference>
<dbReference type="EMBL" id="FMYI01000006">
    <property type="protein sequence ID" value="SDC29188.1"/>
    <property type="molecule type" value="Genomic_DNA"/>
</dbReference>
<dbReference type="AlphaFoldDB" id="A0A1G6KEB0"/>
<dbReference type="GO" id="GO:0003723">
    <property type="term" value="F:RNA binding"/>
    <property type="evidence" value="ECO:0007669"/>
    <property type="project" value="UniProtKB-KW"/>
</dbReference>
<dbReference type="CDD" id="cd00165">
    <property type="entry name" value="S4"/>
    <property type="match status" value="1"/>
</dbReference>
<dbReference type="PROSITE" id="PS01129">
    <property type="entry name" value="PSI_RLU"/>
    <property type="match status" value="1"/>
</dbReference>
<dbReference type="CDD" id="cd02869">
    <property type="entry name" value="PseudoU_synth_RluA_like"/>
    <property type="match status" value="1"/>
</dbReference>
<evidence type="ECO:0000259" key="6">
    <source>
        <dbReference type="Pfam" id="PF00849"/>
    </source>
</evidence>
<evidence type="ECO:0000256" key="2">
    <source>
        <dbReference type="ARBA" id="ARBA00010876"/>
    </source>
</evidence>
<evidence type="ECO:0000256" key="1">
    <source>
        <dbReference type="ARBA" id="ARBA00000073"/>
    </source>
</evidence>
<evidence type="ECO:0000313" key="8">
    <source>
        <dbReference type="Proteomes" id="UP000242949"/>
    </source>
</evidence>
<dbReference type="InterPro" id="IPR006225">
    <property type="entry name" value="PsdUridine_synth_RluC/D"/>
</dbReference>
<dbReference type="RefSeq" id="WP_090795866.1">
    <property type="nucleotide sequence ID" value="NZ_FMYI01000006.1"/>
</dbReference>
<dbReference type="Pfam" id="PF00849">
    <property type="entry name" value="PseudoU_synth_2"/>
    <property type="match status" value="1"/>
</dbReference>
<organism evidence="7 8">
    <name type="scientific">Pelagirhabdus alkalitolerans</name>
    <dbReference type="NCBI Taxonomy" id="1612202"/>
    <lineage>
        <taxon>Bacteria</taxon>
        <taxon>Bacillati</taxon>
        <taxon>Bacillota</taxon>
        <taxon>Bacilli</taxon>
        <taxon>Bacillales</taxon>
        <taxon>Bacillaceae</taxon>
        <taxon>Pelagirhabdus</taxon>
    </lineage>
</organism>
<dbReference type="EC" id="5.4.99.-" evidence="5"/>
<dbReference type="Proteomes" id="UP000242949">
    <property type="component" value="Unassembled WGS sequence"/>
</dbReference>
<evidence type="ECO:0000256" key="5">
    <source>
        <dbReference type="RuleBase" id="RU362028"/>
    </source>
</evidence>
<dbReference type="OrthoDB" id="9807829at2"/>
<dbReference type="PROSITE" id="PS50889">
    <property type="entry name" value="S4"/>
    <property type="match status" value="1"/>
</dbReference>
<keyword evidence="5" id="KW-0413">Isomerase</keyword>
<dbReference type="GO" id="GO:0140098">
    <property type="term" value="F:catalytic activity, acting on RNA"/>
    <property type="evidence" value="ECO:0007669"/>
    <property type="project" value="UniProtKB-ARBA"/>
</dbReference>
<proteinExistence type="inferred from homology"/>
<evidence type="ECO:0000256" key="3">
    <source>
        <dbReference type="PIRSR" id="PIRSR606225-1"/>
    </source>
</evidence>
<dbReference type="InterPro" id="IPR050188">
    <property type="entry name" value="RluA_PseudoU_synthase"/>
</dbReference>
<dbReference type="PANTHER" id="PTHR21600:SF35">
    <property type="entry name" value="PSEUDOURIDINE SYNTHASE"/>
    <property type="match status" value="1"/>
</dbReference>
<sequence length="285" mass="32554">MKWEVNDTDYKTVRDFIRYSIGLSRNTLRSVKFNGGELKVNGKRVDVRHPLKNGDRVEITFPTETRGPLLFPEGGELDIVYEDDFLLVVNKPAGIATIPSPIHKSGTIANRLIYYYDKIGLSSTIHIVTRLDRDTSGLMLVAKYAFFHGLLHNSEIDRGYKALVNGELPQEEGVIDAPIGRKSDSIIEREVSDEGKKAITHFKRRHQTNDYTWVDLKLDTGRTHQIRVHLAHIGYPLIGDDLYGGDCQLLKRHALHCDYLRFFHPITKEYVQLKSQIPDDLAPFQ</sequence>
<gene>
    <name evidence="7" type="ORF">SAMN05421734_10657</name>
</gene>
<comment type="function">
    <text evidence="5">Responsible for synthesis of pseudouridine from uracil.</text>
</comment>
<protein>
    <recommendedName>
        <fullName evidence="5">Pseudouridine synthase</fullName>
        <ecNumber evidence="5">5.4.99.-</ecNumber>
    </recommendedName>
</protein>
<dbReference type="InterPro" id="IPR006145">
    <property type="entry name" value="PsdUridine_synth_RsuA/RluA"/>
</dbReference>